<protein>
    <recommendedName>
        <fullName evidence="3">Acetyl xylan esterase domain-containing protein</fullName>
    </recommendedName>
</protein>
<feature type="transmembrane region" description="Helical" evidence="2">
    <location>
        <begin position="12"/>
        <end position="32"/>
    </location>
</feature>
<dbReference type="InterPro" id="IPR050261">
    <property type="entry name" value="FrsA_esterase"/>
</dbReference>
<gene>
    <name evidence="4" type="ORF">B1199_16870</name>
</gene>
<dbReference type="Pfam" id="PF05448">
    <property type="entry name" value="AXE1"/>
    <property type="match status" value="1"/>
</dbReference>
<dbReference type="Proteomes" id="UP000194841">
    <property type="component" value="Unassembled WGS sequence"/>
</dbReference>
<keyword evidence="2" id="KW-0472">Membrane</keyword>
<keyword evidence="5" id="KW-1185">Reference proteome</keyword>
<dbReference type="EMBL" id="MWPV01000006">
    <property type="protein sequence ID" value="OUL56349.1"/>
    <property type="molecule type" value="Genomic_DNA"/>
</dbReference>
<dbReference type="InterPro" id="IPR008391">
    <property type="entry name" value="AXE1_dom"/>
</dbReference>
<evidence type="ECO:0000313" key="5">
    <source>
        <dbReference type="Proteomes" id="UP000194841"/>
    </source>
</evidence>
<evidence type="ECO:0000313" key="4">
    <source>
        <dbReference type="EMBL" id="OUL56349.1"/>
    </source>
</evidence>
<evidence type="ECO:0000256" key="1">
    <source>
        <dbReference type="ARBA" id="ARBA00022801"/>
    </source>
</evidence>
<dbReference type="PANTHER" id="PTHR22946">
    <property type="entry name" value="DIENELACTONE HYDROLASE DOMAIN-CONTAINING PROTEIN-RELATED"/>
    <property type="match status" value="1"/>
</dbReference>
<organism evidence="4 5">
    <name type="scientific">Pseudoalteromonas ulvae</name>
    <dbReference type="NCBI Taxonomy" id="107327"/>
    <lineage>
        <taxon>Bacteria</taxon>
        <taxon>Pseudomonadati</taxon>
        <taxon>Pseudomonadota</taxon>
        <taxon>Gammaproteobacteria</taxon>
        <taxon>Alteromonadales</taxon>
        <taxon>Pseudoalteromonadaceae</taxon>
        <taxon>Pseudoalteromonas</taxon>
    </lineage>
</organism>
<keyword evidence="1" id="KW-0378">Hydrolase</keyword>
<dbReference type="InterPro" id="IPR029058">
    <property type="entry name" value="AB_hydrolase_fold"/>
</dbReference>
<comment type="caution">
    <text evidence="4">The sequence shown here is derived from an EMBL/GenBank/DDBJ whole genome shotgun (WGS) entry which is preliminary data.</text>
</comment>
<sequence>MSYINNKVVRIMLIVAAVVLLASSGWFFNFTLSPYPVTPEQIHAHYAYKTPDNLQWQQTKLEENYYEFTYKTFDGQTVNGRIKYPKTPSELAEPVPVLIGIHALGRSQIRWFQDSFKDRPTITHVDKITQQALKQGYAVIAIDARNHGLRKDLDYTIGDVMIDLHYFGRKDPYETMISDTVKDHRVLLDWVTQQPQFDHSRINVAGYSMGGQTSLLLAGVDQRIAAVAAVVPPHLDDKTA</sequence>
<proteinExistence type="predicted"/>
<evidence type="ECO:0000259" key="3">
    <source>
        <dbReference type="Pfam" id="PF05448"/>
    </source>
</evidence>
<dbReference type="OrthoDB" id="9804723at2"/>
<keyword evidence="2" id="KW-1133">Transmembrane helix</keyword>
<accession>A0A244CMA9</accession>
<dbReference type="AlphaFoldDB" id="A0A244CMA9"/>
<reference evidence="4 5" key="1">
    <citation type="submission" date="2017-02" db="EMBL/GenBank/DDBJ databases">
        <title>Pseudoalteromonas ulvae TC14 Genome.</title>
        <authorList>
            <person name="Molmeret M."/>
        </authorList>
    </citation>
    <scope>NUCLEOTIDE SEQUENCE [LARGE SCALE GENOMIC DNA]</scope>
    <source>
        <strain evidence="4">TC14</strain>
    </source>
</reference>
<name>A0A244CMA9_PSEDV</name>
<keyword evidence="2" id="KW-0812">Transmembrane</keyword>
<dbReference type="PANTHER" id="PTHR22946:SF9">
    <property type="entry name" value="POLYKETIDE TRANSFERASE AF380"/>
    <property type="match status" value="1"/>
</dbReference>
<dbReference type="SUPFAM" id="SSF53474">
    <property type="entry name" value="alpha/beta-Hydrolases"/>
    <property type="match status" value="1"/>
</dbReference>
<dbReference type="GO" id="GO:0052689">
    <property type="term" value="F:carboxylic ester hydrolase activity"/>
    <property type="evidence" value="ECO:0007669"/>
    <property type="project" value="UniProtKB-ARBA"/>
</dbReference>
<evidence type="ECO:0000256" key="2">
    <source>
        <dbReference type="SAM" id="Phobius"/>
    </source>
</evidence>
<dbReference type="Gene3D" id="3.40.50.1820">
    <property type="entry name" value="alpha/beta hydrolase"/>
    <property type="match status" value="1"/>
</dbReference>
<dbReference type="RefSeq" id="WP_086745308.1">
    <property type="nucleotide sequence ID" value="NZ_MWPV01000006.1"/>
</dbReference>
<feature type="domain" description="Acetyl xylan esterase" evidence="3">
    <location>
        <begin position="64"/>
        <end position="232"/>
    </location>
</feature>